<evidence type="ECO:0000313" key="2">
    <source>
        <dbReference type="Proteomes" id="UP001258315"/>
    </source>
</evidence>
<keyword evidence="2" id="KW-1185">Reference proteome</keyword>
<evidence type="ECO:0000313" key="1">
    <source>
        <dbReference type="EMBL" id="MDT3404890.1"/>
    </source>
</evidence>
<name>A0ABU3GYZ5_9SPHI</name>
<comment type="caution">
    <text evidence="1">The sequence shown here is derived from an EMBL/GenBank/DDBJ whole genome shotgun (WGS) entry which is preliminary data.</text>
</comment>
<dbReference type="RefSeq" id="WP_311952731.1">
    <property type="nucleotide sequence ID" value="NZ_JAVLVU010000001.1"/>
</dbReference>
<sequence>MELRKELLKILNKIYAPETMVEMPFKRYDLAFKTDQAGRPVLLFMGTKDEKGNIKGERFARTLKYDAAGIVIKDHWENKGSAT</sequence>
<accession>A0ABU3GYZ5</accession>
<gene>
    <name evidence="1" type="ORF">QE417_003962</name>
</gene>
<protein>
    <submittedName>
        <fullName evidence="1">Uncharacterized protein</fullName>
    </submittedName>
</protein>
<reference evidence="2" key="1">
    <citation type="submission" date="2023-07" db="EMBL/GenBank/DDBJ databases">
        <title>Functional and genomic diversity of the sorghum phyllosphere microbiome.</title>
        <authorList>
            <person name="Shade A."/>
        </authorList>
    </citation>
    <scope>NUCLEOTIDE SEQUENCE [LARGE SCALE GENOMIC DNA]</scope>
    <source>
        <strain evidence="2">SORGH_AS_0422</strain>
    </source>
</reference>
<dbReference type="Proteomes" id="UP001258315">
    <property type="component" value="Unassembled WGS sequence"/>
</dbReference>
<organism evidence="1 2">
    <name type="scientific">Mucilaginibacter terrae</name>
    <dbReference type="NCBI Taxonomy" id="1955052"/>
    <lineage>
        <taxon>Bacteria</taxon>
        <taxon>Pseudomonadati</taxon>
        <taxon>Bacteroidota</taxon>
        <taxon>Sphingobacteriia</taxon>
        <taxon>Sphingobacteriales</taxon>
        <taxon>Sphingobacteriaceae</taxon>
        <taxon>Mucilaginibacter</taxon>
    </lineage>
</organism>
<proteinExistence type="predicted"/>
<dbReference type="EMBL" id="JAVLVU010000001">
    <property type="protein sequence ID" value="MDT3404890.1"/>
    <property type="molecule type" value="Genomic_DNA"/>
</dbReference>